<evidence type="ECO:0000256" key="7">
    <source>
        <dbReference type="ARBA" id="ARBA00022801"/>
    </source>
</evidence>
<comment type="subcellular location">
    <subcellularLocation>
        <location evidence="1 14">Cell membrane</location>
        <topology evidence="1 14">Multi-pass membrane protein</topology>
    </subcellularLocation>
</comment>
<dbReference type="EC" id="3.6.1.27" evidence="3 14"/>
<comment type="similarity">
    <text evidence="2 14">Belongs to the UppP family.</text>
</comment>
<dbReference type="HAMAP" id="MF_01006">
    <property type="entry name" value="Undec_diphosphatase"/>
    <property type="match status" value="1"/>
</dbReference>
<sequence length="268" mass="29095">MAQQTIVDAAMLGLLEGLTEFIPVSSTGHILLAGHFLGFESTGKAFEVLIQLGAILAILSVYFTRLLRLLVDFPSDARTRRFVAGILIAFLPAAIVGAAAHGFIKTVLFETPMLICIMLIVGGVILLWVDRLALEPRYSDVMDYPPGLCLKIGLFQCLAMIPGTSRSGATIVGALLMGADKRSAAEFSFFLAMPTMAGAFVFDLYKNRDVLSASDLPIIAVGFVMAFIMAVIVVRYLLDYVSRHGYRLFGWWRLVVGSIGLVALLVWG</sequence>
<evidence type="ECO:0000256" key="14">
    <source>
        <dbReference type="HAMAP-Rule" id="MF_01006"/>
    </source>
</evidence>
<dbReference type="InterPro" id="IPR003824">
    <property type="entry name" value="UppP"/>
</dbReference>
<accession>A0A844QJC6</accession>
<dbReference type="GO" id="GO:0008360">
    <property type="term" value="P:regulation of cell shape"/>
    <property type="evidence" value="ECO:0007669"/>
    <property type="project" value="UniProtKB-KW"/>
</dbReference>
<evidence type="ECO:0000256" key="8">
    <source>
        <dbReference type="ARBA" id="ARBA00022989"/>
    </source>
</evidence>
<evidence type="ECO:0000256" key="10">
    <source>
        <dbReference type="ARBA" id="ARBA00023251"/>
    </source>
</evidence>
<dbReference type="NCBIfam" id="NF001389">
    <property type="entry name" value="PRK00281.1-2"/>
    <property type="match status" value="1"/>
</dbReference>
<evidence type="ECO:0000256" key="4">
    <source>
        <dbReference type="ARBA" id="ARBA00021581"/>
    </source>
</evidence>
<dbReference type="GO" id="GO:0046677">
    <property type="term" value="P:response to antibiotic"/>
    <property type="evidence" value="ECO:0007669"/>
    <property type="project" value="UniProtKB-UniRule"/>
</dbReference>
<feature type="transmembrane region" description="Helical" evidence="14">
    <location>
        <begin position="110"/>
        <end position="129"/>
    </location>
</feature>
<reference evidence="15 16" key="1">
    <citation type="submission" date="2019-12" db="EMBL/GenBank/DDBJ databases">
        <title>Nitratireductor arenosus sp. nov., Isolated from sea sand, Jeju island, South Korea.</title>
        <authorList>
            <person name="Kim W."/>
        </authorList>
    </citation>
    <scope>NUCLEOTIDE SEQUENCE [LARGE SCALE GENOMIC DNA]</scope>
    <source>
        <strain evidence="15 16">CAU 1489</strain>
    </source>
</reference>
<dbReference type="Proteomes" id="UP000463224">
    <property type="component" value="Unassembled WGS sequence"/>
</dbReference>
<dbReference type="PANTHER" id="PTHR30622">
    <property type="entry name" value="UNDECAPRENYL-DIPHOSPHATASE"/>
    <property type="match status" value="1"/>
</dbReference>
<dbReference type="GO" id="GO:0009252">
    <property type="term" value="P:peptidoglycan biosynthetic process"/>
    <property type="evidence" value="ECO:0007669"/>
    <property type="project" value="UniProtKB-KW"/>
</dbReference>
<evidence type="ECO:0000256" key="6">
    <source>
        <dbReference type="ARBA" id="ARBA00022692"/>
    </source>
</evidence>
<keyword evidence="5 14" id="KW-1003">Cell membrane</keyword>
<dbReference type="AlphaFoldDB" id="A0A844QJC6"/>
<keyword evidence="9 14" id="KW-0472">Membrane</keyword>
<keyword evidence="10 14" id="KW-0046">Antibiotic resistance</keyword>
<evidence type="ECO:0000256" key="5">
    <source>
        <dbReference type="ARBA" id="ARBA00022475"/>
    </source>
</evidence>
<evidence type="ECO:0000256" key="1">
    <source>
        <dbReference type="ARBA" id="ARBA00004651"/>
    </source>
</evidence>
<feature type="transmembrane region" description="Helical" evidence="14">
    <location>
        <begin position="187"/>
        <end position="205"/>
    </location>
</feature>
<dbReference type="NCBIfam" id="TIGR00753">
    <property type="entry name" value="undec_PP_bacA"/>
    <property type="match status" value="1"/>
</dbReference>
<keyword evidence="14" id="KW-0573">Peptidoglycan synthesis</keyword>
<feature type="transmembrane region" description="Helical" evidence="14">
    <location>
        <begin position="217"/>
        <end position="238"/>
    </location>
</feature>
<dbReference type="RefSeq" id="WP_156713017.1">
    <property type="nucleotide sequence ID" value="NZ_WPHG01000003.1"/>
</dbReference>
<comment type="miscellaneous">
    <text evidence="14">Bacitracin is thought to be involved in the inhibition of peptidoglycan synthesis by sequestering undecaprenyl diphosphate, thereby reducing the pool of lipid carrier available.</text>
</comment>
<keyword evidence="14" id="KW-0961">Cell wall biogenesis/degradation</keyword>
<evidence type="ECO:0000256" key="3">
    <source>
        <dbReference type="ARBA" id="ARBA00012374"/>
    </source>
</evidence>
<keyword evidence="8 14" id="KW-1133">Transmembrane helix</keyword>
<keyword evidence="14" id="KW-0133">Cell shape</keyword>
<feature type="transmembrane region" description="Helical" evidence="14">
    <location>
        <begin position="82"/>
        <end position="104"/>
    </location>
</feature>
<dbReference type="GO" id="GO:0005886">
    <property type="term" value="C:plasma membrane"/>
    <property type="evidence" value="ECO:0007669"/>
    <property type="project" value="UniProtKB-SubCell"/>
</dbReference>
<comment type="catalytic activity">
    <reaction evidence="13 14">
        <text>di-trans,octa-cis-undecaprenyl diphosphate + H2O = di-trans,octa-cis-undecaprenyl phosphate + phosphate + H(+)</text>
        <dbReference type="Rhea" id="RHEA:28094"/>
        <dbReference type="ChEBI" id="CHEBI:15377"/>
        <dbReference type="ChEBI" id="CHEBI:15378"/>
        <dbReference type="ChEBI" id="CHEBI:43474"/>
        <dbReference type="ChEBI" id="CHEBI:58405"/>
        <dbReference type="ChEBI" id="CHEBI:60392"/>
        <dbReference type="EC" id="3.6.1.27"/>
    </reaction>
</comment>
<dbReference type="Pfam" id="PF02673">
    <property type="entry name" value="BacA"/>
    <property type="match status" value="1"/>
</dbReference>
<comment type="function">
    <text evidence="14">Catalyzes the dephosphorylation of undecaprenyl diphosphate (UPP). Confers resistance to bacitracin.</text>
</comment>
<feature type="transmembrane region" description="Helical" evidence="14">
    <location>
        <begin position="48"/>
        <end position="70"/>
    </location>
</feature>
<dbReference type="EMBL" id="WPHG01000003">
    <property type="protein sequence ID" value="MVA98031.1"/>
    <property type="molecule type" value="Genomic_DNA"/>
</dbReference>
<dbReference type="GO" id="GO:0071555">
    <property type="term" value="P:cell wall organization"/>
    <property type="evidence" value="ECO:0007669"/>
    <property type="project" value="UniProtKB-KW"/>
</dbReference>
<name>A0A844QJC6_9HYPH</name>
<proteinExistence type="inferred from homology"/>
<keyword evidence="7 14" id="KW-0378">Hydrolase</keyword>
<evidence type="ECO:0000256" key="13">
    <source>
        <dbReference type="ARBA" id="ARBA00047594"/>
    </source>
</evidence>
<dbReference type="PANTHER" id="PTHR30622:SF3">
    <property type="entry name" value="UNDECAPRENYL-DIPHOSPHATASE"/>
    <property type="match status" value="1"/>
</dbReference>
<evidence type="ECO:0000313" key="15">
    <source>
        <dbReference type="EMBL" id="MVA98031.1"/>
    </source>
</evidence>
<protein>
    <recommendedName>
        <fullName evidence="4 14">Undecaprenyl-diphosphatase</fullName>
        <ecNumber evidence="3 14">3.6.1.27</ecNumber>
    </recommendedName>
    <alternativeName>
        <fullName evidence="12 14">Bacitracin resistance protein</fullName>
    </alternativeName>
    <alternativeName>
        <fullName evidence="11 14">Undecaprenyl pyrophosphate phosphatase</fullName>
    </alternativeName>
</protein>
<dbReference type="NCBIfam" id="NF001390">
    <property type="entry name" value="PRK00281.1-4"/>
    <property type="match status" value="1"/>
</dbReference>
<dbReference type="GO" id="GO:0050380">
    <property type="term" value="F:undecaprenyl-diphosphatase activity"/>
    <property type="evidence" value="ECO:0007669"/>
    <property type="project" value="UniProtKB-UniRule"/>
</dbReference>
<evidence type="ECO:0000313" key="16">
    <source>
        <dbReference type="Proteomes" id="UP000463224"/>
    </source>
</evidence>
<evidence type="ECO:0000256" key="11">
    <source>
        <dbReference type="ARBA" id="ARBA00032707"/>
    </source>
</evidence>
<evidence type="ECO:0000256" key="12">
    <source>
        <dbReference type="ARBA" id="ARBA00032932"/>
    </source>
</evidence>
<organism evidence="15 16">
    <name type="scientific">Nitratireductor arenosus</name>
    <dbReference type="NCBI Taxonomy" id="2682096"/>
    <lineage>
        <taxon>Bacteria</taxon>
        <taxon>Pseudomonadati</taxon>
        <taxon>Pseudomonadota</taxon>
        <taxon>Alphaproteobacteria</taxon>
        <taxon>Hyphomicrobiales</taxon>
        <taxon>Phyllobacteriaceae</taxon>
        <taxon>Nitratireductor</taxon>
    </lineage>
</organism>
<gene>
    <name evidence="14" type="primary">uppP</name>
    <name evidence="15" type="ORF">GN330_12340</name>
</gene>
<evidence type="ECO:0000256" key="9">
    <source>
        <dbReference type="ARBA" id="ARBA00023136"/>
    </source>
</evidence>
<keyword evidence="6 14" id="KW-0812">Transmembrane</keyword>
<comment type="caution">
    <text evidence="15">The sequence shown here is derived from an EMBL/GenBank/DDBJ whole genome shotgun (WGS) entry which is preliminary data.</text>
</comment>
<evidence type="ECO:0000256" key="2">
    <source>
        <dbReference type="ARBA" id="ARBA00010621"/>
    </source>
</evidence>
<feature type="transmembrane region" description="Helical" evidence="14">
    <location>
        <begin position="250"/>
        <end position="267"/>
    </location>
</feature>
<keyword evidence="16" id="KW-1185">Reference proteome</keyword>